<protein>
    <submittedName>
        <fullName evidence="1">Uncharacterized protein</fullName>
    </submittedName>
</protein>
<dbReference type="AlphaFoldDB" id="A0A7K0DF55"/>
<sequence>MPIAISYLRGDISKLNQPWHESRLRSLAGRFGFEYSKTIVFTRTDPDRMSRLLHEANRAEAEAIFTPTLAHLDYPDLDTLLVEAAHLRIHSIITWNPMFTYQLDNREPRPHNLRRIIRRR</sequence>
<dbReference type="EMBL" id="WEGK01000037">
    <property type="protein sequence ID" value="MQY24433.1"/>
    <property type="molecule type" value="Genomic_DNA"/>
</dbReference>
<comment type="caution">
    <text evidence="1">The sequence shown here is derived from an EMBL/GenBank/DDBJ whole genome shotgun (WGS) entry which is preliminary data.</text>
</comment>
<proteinExistence type="predicted"/>
<evidence type="ECO:0000313" key="2">
    <source>
        <dbReference type="Proteomes" id="UP000438448"/>
    </source>
</evidence>
<gene>
    <name evidence="1" type="ORF">NRB20_75690</name>
</gene>
<dbReference type="Proteomes" id="UP000438448">
    <property type="component" value="Unassembled WGS sequence"/>
</dbReference>
<accession>A0A7K0DF55</accession>
<name>A0A7K0DF55_9NOCA</name>
<organism evidence="1 2">
    <name type="scientific">Nocardia macrotermitis</name>
    <dbReference type="NCBI Taxonomy" id="2585198"/>
    <lineage>
        <taxon>Bacteria</taxon>
        <taxon>Bacillati</taxon>
        <taxon>Actinomycetota</taxon>
        <taxon>Actinomycetes</taxon>
        <taxon>Mycobacteriales</taxon>
        <taxon>Nocardiaceae</taxon>
        <taxon>Nocardia</taxon>
    </lineage>
</organism>
<evidence type="ECO:0000313" key="1">
    <source>
        <dbReference type="EMBL" id="MQY24433.1"/>
    </source>
</evidence>
<keyword evidence="2" id="KW-1185">Reference proteome</keyword>
<reference evidence="1 2" key="1">
    <citation type="submission" date="2019-10" db="EMBL/GenBank/DDBJ databases">
        <title>Nocardia macrotermitis sp. nov. and Nocardia aurantia sp. nov., isolated from the gut of fungus growing-termite Macrotermes natalensis.</title>
        <authorList>
            <person name="Benndorf R."/>
            <person name="Schwitalla J."/>
            <person name="Martin K."/>
            <person name="De Beer W."/>
            <person name="Kaster A.-K."/>
            <person name="Vollmers J."/>
            <person name="Poulsen M."/>
            <person name="Beemelmanns C."/>
        </authorList>
    </citation>
    <scope>NUCLEOTIDE SEQUENCE [LARGE SCALE GENOMIC DNA]</scope>
    <source>
        <strain evidence="1 2">RB20</strain>
    </source>
</reference>